<name>A0A562NW52_9HYPH</name>
<sequence>MRQRKSSNTTSGCKPENKEPARVEVEFLGPSNKGPQFFIQFAGDRIYVICAEGSFAMPRLPRTFDEFSDICLGLLRRRAPTIFQQRWASVVEDAREAGLLATGRMRLRRKY</sequence>
<dbReference type="AlphaFoldDB" id="A0A562NW52"/>
<dbReference type="EMBL" id="VLKT01000016">
    <property type="protein sequence ID" value="TWI36405.1"/>
    <property type="molecule type" value="Genomic_DNA"/>
</dbReference>
<evidence type="ECO:0000256" key="1">
    <source>
        <dbReference type="SAM" id="MobiDB-lite"/>
    </source>
</evidence>
<accession>A0A562NW52</accession>
<dbReference type="Proteomes" id="UP000317122">
    <property type="component" value="Unassembled WGS sequence"/>
</dbReference>
<feature type="region of interest" description="Disordered" evidence="1">
    <location>
        <begin position="1"/>
        <end position="21"/>
    </location>
</feature>
<proteinExistence type="predicted"/>
<gene>
    <name evidence="2" type="ORF">IQ26_02918</name>
</gene>
<comment type="caution">
    <text evidence="2">The sequence shown here is derived from an EMBL/GenBank/DDBJ whole genome shotgun (WGS) entry which is preliminary data.</text>
</comment>
<keyword evidence="3" id="KW-1185">Reference proteome</keyword>
<protein>
    <submittedName>
        <fullName evidence="2">Uncharacterized protein</fullName>
    </submittedName>
</protein>
<evidence type="ECO:0000313" key="3">
    <source>
        <dbReference type="Proteomes" id="UP000317122"/>
    </source>
</evidence>
<feature type="compositionally biased region" description="Polar residues" evidence="1">
    <location>
        <begin position="1"/>
        <end position="12"/>
    </location>
</feature>
<organism evidence="2 3">
    <name type="scientific">Mesorhizobium tianshanense</name>
    <dbReference type="NCBI Taxonomy" id="39844"/>
    <lineage>
        <taxon>Bacteria</taxon>
        <taxon>Pseudomonadati</taxon>
        <taxon>Pseudomonadota</taxon>
        <taxon>Alphaproteobacteria</taxon>
        <taxon>Hyphomicrobiales</taxon>
        <taxon>Phyllobacteriaceae</taxon>
        <taxon>Mesorhizobium</taxon>
    </lineage>
</organism>
<reference evidence="2 3" key="1">
    <citation type="journal article" date="2015" name="Stand. Genomic Sci.">
        <title>Genomic Encyclopedia of Bacterial and Archaeal Type Strains, Phase III: the genomes of soil and plant-associated and newly described type strains.</title>
        <authorList>
            <person name="Whitman W.B."/>
            <person name="Woyke T."/>
            <person name="Klenk H.P."/>
            <person name="Zhou Y."/>
            <person name="Lilburn T.G."/>
            <person name="Beck B.J."/>
            <person name="De Vos P."/>
            <person name="Vandamme P."/>
            <person name="Eisen J.A."/>
            <person name="Garrity G."/>
            <person name="Hugenholtz P."/>
            <person name="Kyrpides N.C."/>
        </authorList>
    </citation>
    <scope>NUCLEOTIDE SEQUENCE [LARGE SCALE GENOMIC DNA]</scope>
    <source>
        <strain evidence="2 3">CGMCC 1.2546</strain>
    </source>
</reference>
<evidence type="ECO:0000313" key="2">
    <source>
        <dbReference type="EMBL" id="TWI36405.1"/>
    </source>
</evidence>